<keyword evidence="2" id="KW-1185">Reference proteome</keyword>
<dbReference type="AlphaFoldDB" id="A0A0B8NUF1"/>
<dbReference type="EMBL" id="BBRZ01000076">
    <property type="protein sequence ID" value="GAM58165.1"/>
    <property type="molecule type" value="Genomic_DNA"/>
</dbReference>
<comment type="caution">
    <text evidence="1">The sequence shown here is derived from an EMBL/GenBank/DDBJ whole genome shotgun (WGS) entry which is preliminary data.</text>
</comment>
<proteinExistence type="predicted"/>
<evidence type="ECO:0000313" key="1">
    <source>
        <dbReference type="EMBL" id="GAM58165.1"/>
    </source>
</evidence>
<gene>
    <name evidence="1" type="ORF">JCM19231_1546</name>
</gene>
<evidence type="ECO:0000313" key="2">
    <source>
        <dbReference type="Proteomes" id="UP000031671"/>
    </source>
</evidence>
<organism evidence="1 2">
    <name type="scientific">Vibrio ishigakensis</name>
    <dbReference type="NCBI Taxonomy" id="1481914"/>
    <lineage>
        <taxon>Bacteria</taxon>
        <taxon>Pseudomonadati</taxon>
        <taxon>Pseudomonadota</taxon>
        <taxon>Gammaproteobacteria</taxon>
        <taxon>Vibrionales</taxon>
        <taxon>Vibrionaceae</taxon>
        <taxon>Vibrio</taxon>
    </lineage>
</organism>
<dbReference type="Pfam" id="PF14390">
    <property type="entry name" value="DUF4420"/>
    <property type="match status" value="1"/>
</dbReference>
<name>A0A0B8NUF1_9VIBR</name>
<accession>A0A0B8NUF1</accession>
<dbReference type="Proteomes" id="UP000031671">
    <property type="component" value="Unassembled WGS sequence"/>
</dbReference>
<protein>
    <recommendedName>
        <fullName evidence="3">PD-(D/E)XK motif protein</fullName>
    </recommendedName>
</protein>
<sequence>MINESSTLPWFALDNNKKIRATKSSYVNAWWFVDSNGNYCFKAFSNAKPKAKLRKPELTGMDTDIAIDDESVILRLRNKHNASLFYSLCKDIIGKIESLDYYTHSTILERIDKWQKFLKKSNDGLLSTEKIKGLIGELYFINSYLCDCKGFTAAEAIEFWTGPLGSNQDFCLSDAAFEIKCKTGTSHPKIKISSETQLDKLLDKLYLYVLVISPARSYDEGIESLPELIEKIKSKLIDSGSIEKIDEFEEKLLSIGYIYNEKYDDHKFILSSGTFYIVNDSFPKISRQEVPRCISDVTYSINLDDISSFIINESELML</sequence>
<reference evidence="1 2" key="1">
    <citation type="submission" date="2015-01" db="EMBL/GenBank/DDBJ databases">
        <title>Vibrio sp. C1 JCM 19231 whole genome shotgun sequence.</title>
        <authorList>
            <person name="Sawabe T."/>
            <person name="Meirelles P."/>
            <person name="Feng G."/>
            <person name="Sayaka M."/>
            <person name="Hattori M."/>
            <person name="Ohkuma M."/>
        </authorList>
    </citation>
    <scope>NUCLEOTIDE SEQUENCE [LARGE SCALE GENOMIC DNA]</scope>
    <source>
        <strain evidence="2">JCM 19231</strain>
    </source>
</reference>
<reference evidence="1 2" key="2">
    <citation type="submission" date="2015-01" db="EMBL/GenBank/DDBJ databases">
        <authorList>
            <consortium name="NBRP consortium"/>
            <person name="Sawabe T."/>
            <person name="Meirelles P."/>
            <person name="Feng G."/>
            <person name="Sayaka M."/>
            <person name="Hattori M."/>
            <person name="Ohkuma M."/>
        </authorList>
    </citation>
    <scope>NUCLEOTIDE SEQUENCE [LARGE SCALE GENOMIC DNA]</scope>
    <source>
        <strain evidence="2">JCM 19231</strain>
    </source>
</reference>
<evidence type="ECO:0008006" key="3">
    <source>
        <dbReference type="Google" id="ProtNLM"/>
    </source>
</evidence>
<dbReference type="InterPro" id="IPR025534">
    <property type="entry name" value="DUF4420"/>
</dbReference>